<reference evidence="4 5" key="1">
    <citation type="journal article" date="2023" name="Sci. Data">
        <title>Genome assembly of the Korean intertidal mud-creeper Batillaria attramentaria.</title>
        <authorList>
            <person name="Patra A.K."/>
            <person name="Ho P.T."/>
            <person name="Jun S."/>
            <person name="Lee S.J."/>
            <person name="Kim Y."/>
            <person name="Won Y.J."/>
        </authorList>
    </citation>
    <scope>NUCLEOTIDE SEQUENCE [LARGE SCALE GENOMIC DNA]</scope>
    <source>
        <strain evidence="4">Wonlab-2016</strain>
    </source>
</reference>
<dbReference type="Gene3D" id="3.30.710.10">
    <property type="entry name" value="Potassium Channel Kv1.1, Chain A"/>
    <property type="match status" value="1"/>
</dbReference>
<dbReference type="InterPro" id="IPR011333">
    <property type="entry name" value="SKP1/BTB/POZ_sf"/>
</dbReference>
<dbReference type="PIRSF" id="PIRSF037037">
    <property type="entry name" value="Kelch-like_protein_gigaxonin"/>
    <property type="match status" value="1"/>
</dbReference>
<evidence type="ECO:0000313" key="5">
    <source>
        <dbReference type="Proteomes" id="UP001519460"/>
    </source>
</evidence>
<dbReference type="InterPro" id="IPR017096">
    <property type="entry name" value="BTB-kelch_protein"/>
</dbReference>
<organism evidence="4 5">
    <name type="scientific">Batillaria attramentaria</name>
    <dbReference type="NCBI Taxonomy" id="370345"/>
    <lineage>
        <taxon>Eukaryota</taxon>
        <taxon>Metazoa</taxon>
        <taxon>Spiralia</taxon>
        <taxon>Lophotrochozoa</taxon>
        <taxon>Mollusca</taxon>
        <taxon>Gastropoda</taxon>
        <taxon>Caenogastropoda</taxon>
        <taxon>Sorbeoconcha</taxon>
        <taxon>Cerithioidea</taxon>
        <taxon>Batillariidae</taxon>
        <taxon>Batillaria</taxon>
    </lineage>
</organism>
<keyword evidence="2" id="KW-0677">Repeat</keyword>
<dbReference type="PANTHER" id="PTHR45632:SF3">
    <property type="entry name" value="KELCH-LIKE PROTEIN 32"/>
    <property type="match status" value="1"/>
</dbReference>
<evidence type="ECO:0000256" key="1">
    <source>
        <dbReference type="ARBA" id="ARBA00022441"/>
    </source>
</evidence>
<name>A0ABD0KBZ0_9CAEN</name>
<dbReference type="PANTHER" id="PTHR45632">
    <property type="entry name" value="LD33804P"/>
    <property type="match status" value="1"/>
</dbReference>
<comment type="caution">
    <text evidence="4">The sequence shown here is derived from an EMBL/GenBank/DDBJ whole genome shotgun (WGS) entry which is preliminary data.</text>
</comment>
<dbReference type="PROSITE" id="PS50097">
    <property type="entry name" value="BTB"/>
    <property type="match status" value="1"/>
</dbReference>
<dbReference type="SUPFAM" id="SSF54695">
    <property type="entry name" value="POZ domain"/>
    <property type="match status" value="1"/>
</dbReference>
<proteinExistence type="predicted"/>
<dbReference type="InterPro" id="IPR000210">
    <property type="entry name" value="BTB/POZ_dom"/>
</dbReference>
<dbReference type="Pfam" id="PF00651">
    <property type="entry name" value="BTB"/>
    <property type="match status" value="1"/>
</dbReference>
<dbReference type="SUPFAM" id="SSF117281">
    <property type="entry name" value="Kelch motif"/>
    <property type="match status" value="1"/>
</dbReference>
<dbReference type="InterPro" id="IPR015915">
    <property type="entry name" value="Kelch-typ_b-propeller"/>
</dbReference>
<dbReference type="Gene3D" id="2.120.10.80">
    <property type="entry name" value="Kelch-type beta propeller"/>
    <property type="match status" value="1"/>
</dbReference>
<dbReference type="CDD" id="cd18186">
    <property type="entry name" value="BTB_POZ_ZBTB_KLHL-like"/>
    <property type="match status" value="1"/>
</dbReference>
<keyword evidence="5" id="KW-1185">Reference proteome</keyword>
<keyword evidence="1" id="KW-0880">Kelch repeat</keyword>
<dbReference type="SMART" id="SM00612">
    <property type="entry name" value="Kelch"/>
    <property type="match status" value="2"/>
</dbReference>
<dbReference type="Pfam" id="PF07707">
    <property type="entry name" value="BACK"/>
    <property type="match status" value="1"/>
</dbReference>
<dbReference type="InterPro" id="IPR006652">
    <property type="entry name" value="Kelch_1"/>
</dbReference>
<evidence type="ECO:0000256" key="2">
    <source>
        <dbReference type="ARBA" id="ARBA00022737"/>
    </source>
</evidence>
<feature type="domain" description="BTB" evidence="3">
    <location>
        <begin position="27"/>
        <end position="94"/>
    </location>
</feature>
<dbReference type="SMART" id="SM00875">
    <property type="entry name" value="BACK"/>
    <property type="match status" value="1"/>
</dbReference>
<dbReference type="SMART" id="SM00225">
    <property type="entry name" value="BTB"/>
    <property type="match status" value="1"/>
</dbReference>
<sequence length="568" mass="64561">MENITLLDQKGQLTTGLLDLLTTGRHADTTIYVDGRSFRCHRVVLCAMSRYFDAMFSSGMLECQAGEVFLHNVHAAPFDTILHFMYGKNVELTMDEVYEVLEMSSVYQIPALQSKCEKFLGNDLSINNCLARWKLSSLYSCSWLGEHAWEVIVQNFKALSATEDFMMLSREELIRIITEERLEVDNEEDVCEAVLRWLEHGQDATSPRQDAILDLFKHLKLPLMSQHYLEALLTRKVYLREHSKCCALINKFAHRQRQALRGAVPLDDSDLAGMFKERSEDVLVMVDGRRQEVVCFSLRCKKLFSLAKFPYFADGKAACVHTGDIFVSGGTTGSVENRLVRFMTERNRWDECQPMQEGRCYHSLVSVGKHLYALGGFLTNEPVSGVECFKAADNAWDKVGDLAVPIGGMAAAALDNTIYMFGGRQNRLEKETAVFQSFDTKTHTACVISVLPHPICWSQAVVVDNVIRVFCPNGHVLAFDGNGPPAIIKLSPKLECTYFSVVYHHGTFIFIQVGDAKYHDELRIFHPDTGEVHITRERLPRSLCDSKWMKVLINRRHLKYECSYPTHR</sequence>
<evidence type="ECO:0000313" key="4">
    <source>
        <dbReference type="EMBL" id="KAK7484661.1"/>
    </source>
</evidence>
<dbReference type="InterPro" id="IPR011705">
    <property type="entry name" value="BACK"/>
</dbReference>
<gene>
    <name evidence="4" type="ORF">BaRGS_00024069</name>
</gene>
<dbReference type="FunFam" id="1.25.40.420:FF:000001">
    <property type="entry name" value="Kelch-like family member 12"/>
    <property type="match status" value="1"/>
</dbReference>
<dbReference type="Proteomes" id="UP001519460">
    <property type="component" value="Unassembled WGS sequence"/>
</dbReference>
<evidence type="ECO:0000259" key="3">
    <source>
        <dbReference type="PROSITE" id="PS50097"/>
    </source>
</evidence>
<dbReference type="EMBL" id="JACVVK020000206">
    <property type="protein sequence ID" value="KAK7484661.1"/>
    <property type="molecule type" value="Genomic_DNA"/>
</dbReference>
<dbReference type="AlphaFoldDB" id="A0ABD0KBZ0"/>
<dbReference type="Pfam" id="PF24681">
    <property type="entry name" value="Kelch_KLHDC2_KLHL20_DRC7"/>
    <property type="match status" value="1"/>
</dbReference>
<dbReference type="Gene3D" id="1.25.40.420">
    <property type="match status" value="1"/>
</dbReference>
<accession>A0ABD0KBZ0</accession>
<protein>
    <recommendedName>
        <fullName evidence="3">BTB domain-containing protein</fullName>
    </recommendedName>
</protein>